<dbReference type="GO" id="GO:0005506">
    <property type="term" value="F:iron ion binding"/>
    <property type="evidence" value="ECO:0007669"/>
    <property type="project" value="TreeGrafter"/>
</dbReference>
<sequence length="361" mass="40612">MKYIKEFKNSELAKKILDEMVDKVKEDIRIMEVCGTHTMAIFKNGIRNLLPENIDLISGPGCPVCVTCGGYIDAAIDLSRSKDVIIATFGDMMKVPGTYSSLKIEKALGRDIRVVISPLKALEIAYENPRKEVVFLGVGFETTAPIIALSIYKAEKENIENFSVLQAMKTIPNAIRKLVLDKEIKIDGFLCPGHVSSVIGARPFEFLAKEFKFPGVIAGFEYCDVISAIYFLVKMINEKEFRVMNIYSRIVKYEGNTKAIAIINEVFDLADSMWRGLGVIENTGFRIKERYKKYDAQSKFKIEIPSSDINSDCLCGEILRGLKRPTECKLFSKVCSPTNPVGPCMITQEGICMAYYKYNMR</sequence>
<evidence type="ECO:0000256" key="2">
    <source>
        <dbReference type="ARBA" id="ARBA00022723"/>
    </source>
</evidence>
<dbReference type="GO" id="GO:0051604">
    <property type="term" value="P:protein maturation"/>
    <property type="evidence" value="ECO:0007669"/>
    <property type="project" value="TreeGrafter"/>
</dbReference>
<evidence type="ECO:0000313" key="5">
    <source>
        <dbReference type="Proteomes" id="UP000190285"/>
    </source>
</evidence>
<keyword evidence="3" id="KW-0408">Iron</keyword>
<dbReference type="Gene3D" id="3.40.50.11750">
    <property type="entry name" value="HypD, alpha/beta domain 1"/>
    <property type="match status" value="2"/>
</dbReference>
<protein>
    <submittedName>
        <fullName evidence="4">Hydrogenase maturation protein HypD</fullName>
    </submittedName>
</protein>
<dbReference type="Gene3D" id="6.10.20.100">
    <property type="match status" value="1"/>
</dbReference>
<comment type="similarity">
    <text evidence="1">Belongs to the HypD family.</text>
</comment>
<keyword evidence="5" id="KW-1185">Reference proteome</keyword>
<organism evidence="4 5">
    <name type="scientific">Maledivibacter halophilus</name>
    <dbReference type="NCBI Taxonomy" id="36842"/>
    <lineage>
        <taxon>Bacteria</taxon>
        <taxon>Bacillati</taxon>
        <taxon>Bacillota</taxon>
        <taxon>Clostridia</taxon>
        <taxon>Peptostreptococcales</taxon>
        <taxon>Caminicellaceae</taxon>
        <taxon>Maledivibacter</taxon>
    </lineage>
</organism>
<evidence type="ECO:0000313" key="4">
    <source>
        <dbReference type="EMBL" id="SKC72684.1"/>
    </source>
</evidence>
<accession>A0A1T5L9U0</accession>
<dbReference type="OrthoDB" id="9770424at2"/>
<dbReference type="Pfam" id="PF01924">
    <property type="entry name" value="HypD"/>
    <property type="match status" value="1"/>
</dbReference>
<dbReference type="GO" id="GO:0070025">
    <property type="term" value="F:carbon monoxide binding"/>
    <property type="evidence" value="ECO:0007669"/>
    <property type="project" value="TreeGrafter"/>
</dbReference>
<dbReference type="PANTHER" id="PTHR30149">
    <property type="entry name" value="HYDROGENASE PROTEIN ASSEMBLY PROTEIN HYPD"/>
    <property type="match status" value="1"/>
</dbReference>
<dbReference type="NCBIfam" id="TIGR00075">
    <property type="entry name" value="hypD"/>
    <property type="match status" value="1"/>
</dbReference>
<proteinExistence type="inferred from homology"/>
<dbReference type="InterPro" id="IPR042243">
    <property type="entry name" value="HypD_1"/>
</dbReference>
<dbReference type="PANTHER" id="PTHR30149:SF0">
    <property type="entry name" value="HYDROGENASE MATURATION FACTOR HYPD"/>
    <property type="match status" value="1"/>
</dbReference>
<dbReference type="RefSeq" id="WP_079492168.1">
    <property type="nucleotide sequence ID" value="NZ_FUZT01000006.1"/>
</dbReference>
<name>A0A1T5L9U0_9FIRM</name>
<keyword evidence="2" id="KW-0479">Metal-binding</keyword>
<evidence type="ECO:0000256" key="3">
    <source>
        <dbReference type="ARBA" id="ARBA00023004"/>
    </source>
</evidence>
<evidence type="ECO:0000256" key="1">
    <source>
        <dbReference type="ARBA" id="ARBA00007888"/>
    </source>
</evidence>
<dbReference type="STRING" id="36842.SAMN02194393_02634"/>
<dbReference type="InterPro" id="IPR042244">
    <property type="entry name" value="HypD_2_sf"/>
</dbReference>
<dbReference type="InterPro" id="IPR002780">
    <property type="entry name" value="Hyd_form_HypD"/>
</dbReference>
<dbReference type="PIRSF" id="PIRSF005622">
    <property type="entry name" value="Hydrgn_mat_hypD"/>
    <property type="match status" value="1"/>
</dbReference>
<dbReference type="Proteomes" id="UP000190285">
    <property type="component" value="Unassembled WGS sequence"/>
</dbReference>
<gene>
    <name evidence="4" type="ORF">SAMN02194393_02634</name>
</gene>
<dbReference type="AlphaFoldDB" id="A0A1T5L9U0"/>
<dbReference type="GO" id="GO:0051539">
    <property type="term" value="F:4 iron, 4 sulfur cluster binding"/>
    <property type="evidence" value="ECO:0007669"/>
    <property type="project" value="TreeGrafter"/>
</dbReference>
<dbReference type="EMBL" id="FUZT01000006">
    <property type="protein sequence ID" value="SKC72684.1"/>
    <property type="molecule type" value="Genomic_DNA"/>
</dbReference>
<reference evidence="4 5" key="1">
    <citation type="submission" date="2017-02" db="EMBL/GenBank/DDBJ databases">
        <authorList>
            <person name="Peterson S.W."/>
        </authorList>
    </citation>
    <scope>NUCLEOTIDE SEQUENCE [LARGE SCALE GENOMIC DNA]</scope>
    <source>
        <strain evidence="4 5">M1</strain>
    </source>
</reference>